<name>A0A1X6N229_9APHY</name>
<dbReference type="SUPFAM" id="SSF48264">
    <property type="entry name" value="Cytochrome P450"/>
    <property type="match status" value="1"/>
</dbReference>
<dbReference type="Gene3D" id="1.10.630.10">
    <property type="entry name" value="Cytochrome P450"/>
    <property type="match status" value="1"/>
</dbReference>
<evidence type="ECO:0000256" key="7">
    <source>
        <dbReference type="ARBA" id="ARBA00023033"/>
    </source>
</evidence>
<comment type="pathway">
    <text evidence="2">Secondary metabolite biosynthesis.</text>
</comment>
<evidence type="ECO:0000256" key="1">
    <source>
        <dbReference type="ARBA" id="ARBA00001971"/>
    </source>
</evidence>
<feature type="binding site" description="axial binding residue" evidence="8">
    <location>
        <position position="502"/>
    </location>
    <ligand>
        <name>heme</name>
        <dbReference type="ChEBI" id="CHEBI:30413"/>
    </ligand>
    <ligandPart>
        <name>Fe</name>
        <dbReference type="ChEBI" id="CHEBI:18248"/>
    </ligandPart>
</feature>
<comment type="similarity">
    <text evidence="3">Belongs to the cytochrome P450 family.</text>
</comment>
<reference evidence="10 11" key="1">
    <citation type="submission" date="2017-04" db="EMBL/GenBank/DDBJ databases">
        <title>Genome Sequence of the Model Brown-Rot Fungus Postia placenta SB12.</title>
        <authorList>
            <consortium name="DOE Joint Genome Institute"/>
            <person name="Gaskell J."/>
            <person name="Kersten P."/>
            <person name="Larrondo L.F."/>
            <person name="Canessa P."/>
            <person name="Martinez D."/>
            <person name="Hibbett D."/>
            <person name="Schmoll M."/>
            <person name="Kubicek C.P."/>
            <person name="Martinez A.T."/>
            <person name="Yadav J."/>
            <person name="Master E."/>
            <person name="Magnuson J.K."/>
            <person name="James T."/>
            <person name="Yaver D."/>
            <person name="Berka R."/>
            <person name="Labutti K."/>
            <person name="Lipzen A."/>
            <person name="Aerts A."/>
            <person name="Barry K."/>
            <person name="Henrissat B."/>
            <person name="Blanchette R."/>
            <person name="Grigoriev I."/>
            <person name="Cullen D."/>
        </authorList>
    </citation>
    <scope>NUCLEOTIDE SEQUENCE [LARGE SCALE GENOMIC DNA]</scope>
    <source>
        <strain evidence="10 11">MAD-698-R-SB12</strain>
    </source>
</reference>
<keyword evidence="4 8" id="KW-0479">Metal-binding</keyword>
<comment type="cofactor">
    <cofactor evidence="1 8">
        <name>heme</name>
        <dbReference type="ChEBI" id="CHEBI:30413"/>
    </cofactor>
</comment>
<evidence type="ECO:0000256" key="8">
    <source>
        <dbReference type="PIRSR" id="PIRSR602401-1"/>
    </source>
</evidence>
<keyword evidence="8" id="KW-0349">Heme</keyword>
<dbReference type="Pfam" id="PF00067">
    <property type="entry name" value="p450"/>
    <property type="match status" value="1"/>
</dbReference>
<evidence type="ECO:0000256" key="4">
    <source>
        <dbReference type="ARBA" id="ARBA00022723"/>
    </source>
</evidence>
<evidence type="ECO:0000256" key="3">
    <source>
        <dbReference type="ARBA" id="ARBA00010617"/>
    </source>
</evidence>
<dbReference type="InterPro" id="IPR036396">
    <property type="entry name" value="Cyt_P450_sf"/>
</dbReference>
<evidence type="ECO:0008006" key="12">
    <source>
        <dbReference type="Google" id="ProtNLM"/>
    </source>
</evidence>
<sequence>MSSADSLVLASVFASTAYLWFKKLEPTDPFSLVVLLGVGPALPIAVHGLPFTSIVCSVFASYATYYISLLLLTALYRLSPLHPLYKYPGPTAGKLSKLWLVYKSSRGRLNEYFKQVHEKYGPIVRLGPNELSIVDDTLLPSIIGTQGMPKGPLWDGRRTNRNMDMDFIKANLIGARDLKQHADARKSWNRAFTSSSVKTYEPILIRRTTQLIDELRTKCINGKGGRAHVDLALWLGYFSLDFMGDFVFSGAFELMRDGDKEGLVPLMEAGTYIAALTQHIPWCLDIISFSPTLFRLAFGKMKGLGEFAFRQAIRRMKEVPMQSDLMYYLNEEGQMDSNPPPAPLVLWSAVIAVIAGSDGPASALSNAVYELLCNPQCFERLRAEVDSAFHPNAGEPINTARLSRMEYLNAFINEVLRLHPPIATCLQRAPTEGSGGHMLGSSIFIPEGVAVYAAPYVYQRDPRYFAPDPDRFWPERWLLAKDTDIVVNTNAYIPFSIGPANCVGKPLALIQLRMVIAYFVQAFDVCFAEGYDKQCWETELRDYFITHRGSLPVILTPRPSVR</sequence>
<keyword evidence="9" id="KW-1133">Transmembrane helix</keyword>
<keyword evidence="11" id="KW-1185">Reference proteome</keyword>
<protein>
    <recommendedName>
        <fullName evidence="12">Cytochrome P450</fullName>
    </recommendedName>
</protein>
<dbReference type="EMBL" id="KZ110596">
    <property type="protein sequence ID" value="OSX62679.1"/>
    <property type="molecule type" value="Genomic_DNA"/>
</dbReference>
<dbReference type="GO" id="GO:0004497">
    <property type="term" value="F:monooxygenase activity"/>
    <property type="evidence" value="ECO:0007669"/>
    <property type="project" value="UniProtKB-KW"/>
</dbReference>
<dbReference type="PRINTS" id="PR00385">
    <property type="entry name" value="P450"/>
</dbReference>
<dbReference type="PANTHER" id="PTHR24305">
    <property type="entry name" value="CYTOCHROME P450"/>
    <property type="match status" value="1"/>
</dbReference>
<dbReference type="RefSeq" id="XP_024339473.1">
    <property type="nucleotide sequence ID" value="XM_024480728.1"/>
</dbReference>
<evidence type="ECO:0000256" key="2">
    <source>
        <dbReference type="ARBA" id="ARBA00005179"/>
    </source>
</evidence>
<dbReference type="AlphaFoldDB" id="A0A1X6N229"/>
<gene>
    <name evidence="10" type="ORF">POSPLADRAFT_1056050</name>
</gene>
<dbReference type="Proteomes" id="UP000194127">
    <property type="component" value="Unassembled WGS sequence"/>
</dbReference>
<evidence type="ECO:0000256" key="5">
    <source>
        <dbReference type="ARBA" id="ARBA00023002"/>
    </source>
</evidence>
<evidence type="ECO:0000313" key="11">
    <source>
        <dbReference type="Proteomes" id="UP000194127"/>
    </source>
</evidence>
<keyword evidence="7" id="KW-0503">Monooxygenase</keyword>
<evidence type="ECO:0000256" key="9">
    <source>
        <dbReference type="SAM" id="Phobius"/>
    </source>
</evidence>
<dbReference type="InterPro" id="IPR050121">
    <property type="entry name" value="Cytochrome_P450_monoxygenase"/>
</dbReference>
<dbReference type="GO" id="GO:0016705">
    <property type="term" value="F:oxidoreductase activity, acting on paired donors, with incorporation or reduction of molecular oxygen"/>
    <property type="evidence" value="ECO:0007669"/>
    <property type="project" value="InterPro"/>
</dbReference>
<feature type="transmembrane region" description="Helical" evidence="9">
    <location>
        <begin position="52"/>
        <end position="76"/>
    </location>
</feature>
<dbReference type="PANTHER" id="PTHR24305:SF187">
    <property type="entry name" value="P450, PUTATIVE (EUROFUNG)-RELATED"/>
    <property type="match status" value="1"/>
</dbReference>
<evidence type="ECO:0000256" key="6">
    <source>
        <dbReference type="ARBA" id="ARBA00023004"/>
    </source>
</evidence>
<accession>A0A1X6N229</accession>
<keyword evidence="6 8" id="KW-0408">Iron</keyword>
<dbReference type="CDD" id="cd11061">
    <property type="entry name" value="CYP67-like"/>
    <property type="match status" value="1"/>
</dbReference>
<dbReference type="InterPro" id="IPR002401">
    <property type="entry name" value="Cyt_P450_E_grp-I"/>
</dbReference>
<keyword evidence="5" id="KW-0560">Oxidoreductase</keyword>
<feature type="transmembrane region" description="Helical" evidence="9">
    <location>
        <begin position="28"/>
        <end position="46"/>
    </location>
</feature>
<dbReference type="GO" id="GO:0020037">
    <property type="term" value="F:heme binding"/>
    <property type="evidence" value="ECO:0007669"/>
    <property type="project" value="InterPro"/>
</dbReference>
<keyword evidence="9" id="KW-0472">Membrane</keyword>
<dbReference type="GO" id="GO:0005506">
    <property type="term" value="F:iron ion binding"/>
    <property type="evidence" value="ECO:0007669"/>
    <property type="project" value="InterPro"/>
</dbReference>
<evidence type="ECO:0000313" key="10">
    <source>
        <dbReference type="EMBL" id="OSX62679.1"/>
    </source>
</evidence>
<proteinExistence type="inferred from homology"/>
<organism evidence="10 11">
    <name type="scientific">Postia placenta MAD-698-R-SB12</name>
    <dbReference type="NCBI Taxonomy" id="670580"/>
    <lineage>
        <taxon>Eukaryota</taxon>
        <taxon>Fungi</taxon>
        <taxon>Dikarya</taxon>
        <taxon>Basidiomycota</taxon>
        <taxon>Agaricomycotina</taxon>
        <taxon>Agaricomycetes</taxon>
        <taxon>Polyporales</taxon>
        <taxon>Adustoporiaceae</taxon>
        <taxon>Rhodonia</taxon>
    </lineage>
</organism>
<dbReference type="OrthoDB" id="6692864at2759"/>
<dbReference type="STRING" id="670580.A0A1X6N229"/>
<keyword evidence="9" id="KW-0812">Transmembrane</keyword>
<dbReference type="InterPro" id="IPR001128">
    <property type="entry name" value="Cyt_P450"/>
</dbReference>
<dbReference type="GeneID" id="36325678"/>
<dbReference type="PRINTS" id="PR00463">
    <property type="entry name" value="EP450I"/>
</dbReference>